<evidence type="ECO:0000313" key="2">
    <source>
        <dbReference type="Proteomes" id="UP000009229"/>
    </source>
</evidence>
<dbReference type="AlphaFoldDB" id="A0AAU8P905"/>
<gene>
    <name evidence="1" type="ordered locus">Desku_0735</name>
</gene>
<organism evidence="1 2">
    <name type="scientific">Desulfofundulus kuznetsovii (strain DSM 6115 / VKM B-1805 / 17)</name>
    <name type="common">Desulfotomaculum kuznetsovii</name>
    <dbReference type="NCBI Taxonomy" id="760568"/>
    <lineage>
        <taxon>Bacteria</taxon>
        <taxon>Bacillati</taxon>
        <taxon>Bacillota</taxon>
        <taxon>Clostridia</taxon>
        <taxon>Eubacteriales</taxon>
        <taxon>Peptococcaceae</taxon>
        <taxon>Desulfofundulus</taxon>
    </lineage>
</organism>
<proteinExistence type="predicted"/>
<reference evidence="2" key="1">
    <citation type="submission" date="2011-05" db="EMBL/GenBank/DDBJ databases">
        <title>Complete sequence of Desulfotomaculum kuznetsovii DSM 6115.</title>
        <authorList>
            <person name="Lucas S."/>
            <person name="Han J."/>
            <person name="Lapidus A."/>
            <person name="Cheng J.-F."/>
            <person name="Goodwin L."/>
            <person name="Pitluck S."/>
            <person name="Peters L."/>
            <person name="Mikhailova N."/>
            <person name="Lu M."/>
            <person name="Saunders E."/>
            <person name="Han C."/>
            <person name="Tapia R."/>
            <person name="Land M."/>
            <person name="Hauser L."/>
            <person name="Kyrpides N."/>
            <person name="Ivanova N."/>
            <person name="Pagani I."/>
            <person name="Nazina T."/>
            <person name="Ivanova A."/>
            <person name="Parshina S."/>
            <person name="Kuever J."/>
            <person name="Muyzer G."/>
            <person name="Plugge C."/>
            <person name="Stams A."/>
            <person name="Woyke T."/>
        </authorList>
    </citation>
    <scope>NUCLEOTIDE SEQUENCE [LARGE SCALE GENOMIC DNA]</scope>
    <source>
        <strain evidence="2">DSM 6115 / VKM B-1805 / 17</strain>
    </source>
</reference>
<dbReference type="Proteomes" id="UP000009229">
    <property type="component" value="Chromosome"/>
</dbReference>
<sequence length="131" mass="16117">MFRERQCPSCYGYLDFDGLCPVCRARARYKRKVLCSVRRFHHRQRVIARRQYIIKYVWREASQYYFVTEDGWFGSPRCYRVVSYDSYWEHSKFNKEPGRLAKYNLSCGCWMCKFEKRRGILKPKYRFWQGG</sequence>
<protein>
    <recommendedName>
        <fullName evidence="3">HNH endonuclease</fullName>
    </recommendedName>
</protein>
<name>A0AAU8P905_DESK7</name>
<accession>A0AAU8P905</accession>
<dbReference type="KEGG" id="dku:Desku_0735"/>
<evidence type="ECO:0000313" key="1">
    <source>
        <dbReference type="EMBL" id="AEG14342.1"/>
    </source>
</evidence>
<keyword evidence="2" id="KW-1185">Reference proteome</keyword>
<evidence type="ECO:0008006" key="3">
    <source>
        <dbReference type="Google" id="ProtNLM"/>
    </source>
</evidence>
<dbReference type="EMBL" id="CP002770">
    <property type="protein sequence ID" value="AEG14342.1"/>
    <property type="molecule type" value="Genomic_DNA"/>
</dbReference>